<dbReference type="GO" id="GO:0003676">
    <property type="term" value="F:nucleic acid binding"/>
    <property type="evidence" value="ECO:0007669"/>
    <property type="project" value="InterPro"/>
</dbReference>
<sequence>MGRWLKIGHKRAIVRIAEATPSLSQGNLLLLDNASSHDVGDLALTNTTAFIQPVDAGITVSFKAAYKKRQLRYVYNKLREPGSIKQDPYAIDQLQAMKWSDEIWQVTGKDTIKNCFRHTSVCYLDPKDKPDDTTSSSYGDDVQVGEVILRLSSMAV</sequence>
<organism evidence="2 3">
    <name type="scientific">Phytophthora fragariaefolia</name>
    <dbReference type="NCBI Taxonomy" id="1490495"/>
    <lineage>
        <taxon>Eukaryota</taxon>
        <taxon>Sar</taxon>
        <taxon>Stramenopiles</taxon>
        <taxon>Oomycota</taxon>
        <taxon>Peronosporomycetes</taxon>
        <taxon>Peronosporales</taxon>
        <taxon>Peronosporaceae</taxon>
        <taxon>Phytophthora</taxon>
    </lineage>
</organism>
<feature type="domain" description="DDE-1" evidence="1">
    <location>
        <begin position="14"/>
        <end position="116"/>
    </location>
</feature>
<dbReference type="AlphaFoldDB" id="A0A9W6XSB5"/>
<dbReference type="EMBL" id="BSXT01001656">
    <property type="protein sequence ID" value="GMF44258.1"/>
    <property type="molecule type" value="Genomic_DNA"/>
</dbReference>
<proteinExistence type="predicted"/>
<dbReference type="Proteomes" id="UP001165121">
    <property type="component" value="Unassembled WGS sequence"/>
</dbReference>
<comment type="caution">
    <text evidence="2">The sequence shown here is derived from an EMBL/GenBank/DDBJ whole genome shotgun (WGS) entry which is preliminary data.</text>
</comment>
<evidence type="ECO:0000259" key="1">
    <source>
        <dbReference type="Pfam" id="PF03184"/>
    </source>
</evidence>
<dbReference type="Pfam" id="PF03184">
    <property type="entry name" value="DDE_1"/>
    <property type="match status" value="1"/>
</dbReference>
<dbReference type="InterPro" id="IPR004875">
    <property type="entry name" value="DDE_SF_endonuclease_dom"/>
</dbReference>
<keyword evidence="3" id="KW-1185">Reference proteome</keyword>
<protein>
    <submittedName>
        <fullName evidence="2">Unnamed protein product</fullName>
    </submittedName>
</protein>
<dbReference type="OrthoDB" id="124416at2759"/>
<evidence type="ECO:0000313" key="3">
    <source>
        <dbReference type="Proteomes" id="UP001165121"/>
    </source>
</evidence>
<name>A0A9W6XSB5_9STRA</name>
<reference evidence="2" key="1">
    <citation type="submission" date="2023-04" db="EMBL/GenBank/DDBJ databases">
        <title>Phytophthora fragariaefolia NBRC 109709.</title>
        <authorList>
            <person name="Ichikawa N."/>
            <person name="Sato H."/>
            <person name="Tonouchi N."/>
        </authorList>
    </citation>
    <scope>NUCLEOTIDE SEQUENCE</scope>
    <source>
        <strain evidence="2">NBRC 109709</strain>
    </source>
</reference>
<accession>A0A9W6XSB5</accession>
<evidence type="ECO:0000313" key="2">
    <source>
        <dbReference type="EMBL" id="GMF44258.1"/>
    </source>
</evidence>
<gene>
    <name evidence="2" type="ORF">Pfra01_001532500</name>
</gene>